<sequence>MEGETQTQVSTSYGAALHSMSMSKNREEGERSPEGYVSQVSRPLKLLTVSQLSQLGPAPSFRKCNPFSQK</sequence>
<dbReference type="AlphaFoldDB" id="A0A212CG10"/>
<proteinExistence type="predicted"/>
<dbReference type="EMBL" id="MKHE01000020">
    <property type="protein sequence ID" value="OWK04927.1"/>
    <property type="molecule type" value="Genomic_DNA"/>
</dbReference>
<reference evidence="2 3" key="1">
    <citation type="journal article" date="2018" name="Mol. Genet. Genomics">
        <title>The red deer Cervus elaphus genome CerEla1.0: sequencing, annotating, genes, and chromosomes.</title>
        <authorList>
            <person name="Bana N.A."/>
            <person name="Nyiri A."/>
            <person name="Nagy J."/>
            <person name="Frank K."/>
            <person name="Nagy T."/>
            <person name="Steger V."/>
            <person name="Schiller M."/>
            <person name="Lakatos P."/>
            <person name="Sugar L."/>
            <person name="Horn P."/>
            <person name="Barta E."/>
            <person name="Orosz L."/>
        </authorList>
    </citation>
    <scope>NUCLEOTIDE SEQUENCE [LARGE SCALE GENOMIC DNA]</scope>
    <source>
        <strain evidence="2">Hungarian</strain>
    </source>
</reference>
<evidence type="ECO:0000313" key="3">
    <source>
        <dbReference type="Proteomes" id="UP000242450"/>
    </source>
</evidence>
<keyword evidence="3" id="KW-1185">Reference proteome</keyword>
<name>A0A212CG10_CEREH</name>
<feature type="compositionally biased region" description="Polar residues" evidence="1">
    <location>
        <begin position="1"/>
        <end position="13"/>
    </location>
</feature>
<accession>A0A212CG10</accession>
<evidence type="ECO:0000313" key="2">
    <source>
        <dbReference type="EMBL" id="OWK04927.1"/>
    </source>
</evidence>
<dbReference type="Proteomes" id="UP000242450">
    <property type="component" value="Chromosome 20"/>
</dbReference>
<organism evidence="2 3">
    <name type="scientific">Cervus elaphus hippelaphus</name>
    <name type="common">European red deer</name>
    <dbReference type="NCBI Taxonomy" id="46360"/>
    <lineage>
        <taxon>Eukaryota</taxon>
        <taxon>Metazoa</taxon>
        <taxon>Chordata</taxon>
        <taxon>Craniata</taxon>
        <taxon>Vertebrata</taxon>
        <taxon>Euteleostomi</taxon>
        <taxon>Mammalia</taxon>
        <taxon>Eutheria</taxon>
        <taxon>Laurasiatheria</taxon>
        <taxon>Artiodactyla</taxon>
        <taxon>Ruminantia</taxon>
        <taxon>Pecora</taxon>
        <taxon>Cervidae</taxon>
        <taxon>Cervinae</taxon>
        <taxon>Cervus</taxon>
    </lineage>
</organism>
<gene>
    <name evidence="2" type="ORF">Celaphus_00002008</name>
</gene>
<protein>
    <submittedName>
        <fullName evidence="2">Uncharacterized protein</fullName>
    </submittedName>
</protein>
<feature type="region of interest" description="Disordered" evidence="1">
    <location>
        <begin position="1"/>
        <end position="37"/>
    </location>
</feature>
<comment type="caution">
    <text evidence="2">The sequence shown here is derived from an EMBL/GenBank/DDBJ whole genome shotgun (WGS) entry which is preliminary data.</text>
</comment>
<evidence type="ECO:0000256" key="1">
    <source>
        <dbReference type="SAM" id="MobiDB-lite"/>
    </source>
</evidence>
<feature type="compositionally biased region" description="Basic and acidic residues" evidence="1">
    <location>
        <begin position="24"/>
        <end position="33"/>
    </location>
</feature>